<evidence type="ECO:0000313" key="2">
    <source>
        <dbReference type="EMBL" id="KAJ8871863.1"/>
    </source>
</evidence>
<evidence type="ECO:0000256" key="1">
    <source>
        <dbReference type="SAM" id="MobiDB-lite"/>
    </source>
</evidence>
<protein>
    <submittedName>
        <fullName evidence="2">Uncharacterized protein</fullName>
    </submittedName>
</protein>
<sequence length="668" mass="75120">MVGKWEYAEKTHQLLQYSPSFSLAENWVVSPPRVEPGAPWTEAGELPALRLKPSRIQNSFRARNCSLSLDTAYLHSAAGKLASREGEPGSISGGIVPGFLHLRIVPDDVTGRRVFSRISSFLHLLHSGTARFSSRFTIIGFQYTVFSACHRKLQALESRLYFPSRNEVDLNIHLDGRRLEDIKDMHHNFLNRGEKPFVEPPPFPGPQTARVEPTTTRIRVCRLRIKWRADKNGIVDECHPDELVYVIMMSITVVVCLTNTGSPPGFSQVRIGPDGAAGRGGFFRGSPVSLAPAFRRRYYFTKLHPHRLLEPLFLRVAQISSLDLRTTNFNVGWRLAMLAAGSRYCTVLRRERGVGGVAGAELQAGRAFPRPGALVPQPSLPYIHHYRNKVYIKLKTRKIEYTLNLNRRVWSSAGMKGRGKKGDPREIPPTSGIVQHDSHVRKYGNDPAGDRASILQPACDSRWTNYIDFFSYHEGAAVAKRLDCSPPTKANRVQYPTGSLPDFQKWESFPPPFHPGLLKTTLLRAAPNLSTLNSTLTVNWKQRICSLLETLSTVGSQEVKVHFIRTDLLCDVTSVKNCGRAVTITSNPLILPPARYPLTIRHKMTRTFCCIKQAINNQHQSQSTVVFIERLDSALETSMLRAAQMSPLHSSDWQIFVHRTFSAEQPQY</sequence>
<name>A0ABQ9GIL2_9NEOP</name>
<proteinExistence type="predicted"/>
<keyword evidence="3" id="KW-1185">Reference proteome</keyword>
<organism evidence="2 3">
    <name type="scientific">Dryococelus australis</name>
    <dbReference type="NCBI Taxonomy" id="614101"/>
    <lineage>
        <taxon>Eukaryota</taxon>
        <taxon>Metazoa</taxon>
        <taxon>Ecdysozoa</taxon>
        <taxon>Arthropoda</taxon>
        <taxon>Hexapoda</taxon>
        <taxon>Insecta</taxon>
        <taxon>Pterygota</taxon>
        <taxon>Neoptera</taxon>
        <taxon>Polyneoptera</taxon>
        <taxon>Phasmatodea</taxon>
        <taxon>Verophasmatodea</taxon>
        <taxon>Anareolatae</taxon>
        <taxon>Phasmatidae</taxon>
        <taxon>Eurycanthinae</taxon>
        <taxon>Dryococelus</taxon>
    </lineage>
</organism>
<evidence type="ECO:0000313" key="3">
    <source>
        <dbReference type="Proteomes" id="UP001159363"/>
    </source>
</evidence>
<gene>
    <name evidence="2" type="ORF">PR048_028203</name>
</gene>
<dbReference type="EMBL" id="JARBHB010000012">
    <property type="protein sequence ID" value="KAJ8871863.1"/>
    <property type="molecule type" value="Genomic_DNA"/>
</dbReference>
<feature type="region of interest" description="Disordered" evidence="1">
    <location>
        <begin position="414"/>
        <end position="447"/>
    </location>
</feature>
<dbReference type="Proteomes" id="UP001159363">
    <property type="component" value="Chromosome 11"/>
</dbReference>
<reference evidence="2 3" key="1">
    <citation type="submission" date="2023-02" db="EMBL/GenBank/DDBJ databases">
        <title>LHISI_Scaffold_Assembly.</title>
        <authorList>
            <person name="Stuart O.P."/>
            <person name="Cleave R."/>
            <person name="Magrath M.J.L."/>
            <person name="Mikheyev A.S."/>
        </authorList>
    </citation>
    <scope>NUCLEOTIDE SEQUENCE [LARGE SCALE GENOMIC DNA]</scope>
    <source>
        <strain evidence="2">Daus_M_001</strain>
        <tissue evidence="2">Leg muscle</tissue>
    </source>
</reference>
<comment type="caution">
    <text evidence="2">The sequence shown here is derived from an EMBL/GenBank/DDBJ whole genome shotgun (WGS) entry which is preliminary data.</text>
</comment>
<accession>A0ABQ9GIL2</accession>